<dbReference type="InterPro" id="IPR015169">
    <property type="entry name" value="Adhes-Ig-like"/>
</dbReference>
<evidence type="ECO:0000256" key="11">
    <source>
        <dbReference type="SAM" id="Phobius"/>
    </source>
</evidence>
<evidence type="ECO:0000256" key="9">
    <source>
        <dbReference type="ARBA" id="ARBA00023180"/>
    </source>
</evidence>
<keyword evidence="2 11" id="KW-0812">Transmembrane</keyword>
<dbReference type="InterPro" id="IPR007110">
    <property type="entry name" value="Ig-like_dom"/>
</dbReference>
<dbReference type="KEGG" id="mdo:100024786"/>
<dbReference type="FunFam" id="2.60.40.10:FF:000194">
    <property type="entry name" value="Intercellular adhesion molecule 1"/>
    <property type="match status" value="1"/>
</dbReference>
<evidence type="ECO:0000256" key="2">
    <source>
        <dbReference type="ARBA" id="ARBA00022692"/>
    </source>
</evidence>
<evidence type="ECO:0000256" key="1">
    <source>
        <dbReference type="ARBA" id="ARBA00004479"/>
    </source>
</evidence>
<dbReference type="Ensembl" id="ENSMODT00000008310.4">
    <property type="protein sequence ID" value="ENSMODP00000008146.4"/>
    <property type="gene ID" value="ENSMODG00000006567.4"/>
</dbReference>
<dbReference type="GO" id="GO:0098640">
    <property type="term" value="F:integrin binding involved in cell-matrix adhesion"/>
    <property type="evidence" value="ECO:0000318"/>
    <property type="project" value="GO_Central"/>
</dbReference>
<dbReference type="GO" id="GO:2000403">
    <property type="term" value="P:positive regulation of lymphocyte migration"/>
    <property type="evidence" value="ECO:0007669"/>
    <property type="project" value="InterPro"/>
</dbReference>
<evidence type="ECO:0000313" key="14">
    <source>
        <dbReference type="Ensembl" id="ENSMODP00000008146.4"/>
    </source>
</evidence>
<dbReference type="AlphaFoldDB" id="F7BUG9"/>
<reference evidence="14" key="3">
    <citation type="submission" date="2025-09" db="UniProtKB">
        <authorList>
            <consortium name="Ensembl"/>
        </authorList>
    </citation>
    <scope>IDENTIFICATION</scope>
</reference>
<keyword evidence="10" id="KW-0393">Immunoglobulin domain</keyword>
<dbReference type="GO" id="GO:0050901">
    <property type="term" value="P:leukocyte tethering or rolling"/>
    <property type="evidence" value="ECO:0000318"/>
    <property type="project" value="GO_Central"/>
</dbReference>
<keyword evidence="5" id="KW-0130">Cell adhesion</keyword>
<evidence type="ECO:0000259" key="13">
    <source>
        <dbReference type="PROSITE" id="PS50835"/>
    </source>
</evidence>
<dbReference type="InterPro" id="IPR037413">
    <property type="entry name" value="MADCAM1"/>
</dbReference>
<dbReference type="InterPro" id="IPR013783">
    <property type="entry name" value="Ig-like_fold"/>
</dbReference>
<dbReference type="InParanoid" id="F7BUG9"/>
<dbReference type="GO" id="GO:0002687">
    <property type="term" value="P:positive regulation of leukocyte migration"/>
    <property type="evidence" value="ECO:0000318"/>
    <property type="project" value="GO_Central"/>
</dbReference>
<organism evidence="14 15">
    <name type="scientific">Monodelphis domestica</name>
    <name type="common">Gray short-tailed opossum</name>
    <dbReference type="NCBI Taxonomy" id="13616"/>
    <lineage>
        <taxon>Eukaryota</taxon>
        <taxon>Metazoa</taxon>
        <taxon>Chordata</taxon>
        <taxon>Craniata</taxon>
        <taxon>Vertebrata</taxon>
        <taxon>Euteleostomi</taxon>
        <taxon>Mammalia</taxon>
        <taxon>Metatheria</taxon>
        <taxon>Didelphimorphia</taxon>
        <taxon>Didelphidae</taxon>
        <taxon>Monodelphis</taxon>
    </lineage>
</organism>
<dbReference type="PROSITE" id="PS50835">
    <property type="entry name" value="IG_LIKE"/>
    <property type="match status" value="3"/>
</dbReference>
<dbReference type="GeneID" id="100024786"/>
<comment type="subcellular location">
    <subcellularLocation>
        <location evidence="1">Membrane</location>
        <topology evidence="1">Single-pass type I membrane protein</topology>
    </subcellularLocation>
</comment>
<dbReference type="OMA" id="RALRIEC"/>
<feature type="signal peptide" evidence="12">
    <location>
        <begin position="1"/>
        <end position="36"/>
    </location>
</feature>
<protein>
    <submittedName>
        <fullName evidence="14">Mucosal vascular addressin cell adhesion molecule 1</fullName>
    </submittedName>
</protein>
<keyword evidence="15" id="KW-1185">Reference proteome</keyword>
<evidence type="ECO:0000256" key="10">
    <source>
        <dbReference type="ARBA" id="ARBA00023319"/>
    </source>
</evidence>
<dbReference type="GO" id="GO:0034113">
    <property type="term" value="P:heterotypic cell-cell adhesion"/>
    <property type="evidence" value="ECO:0000318"/>
    <property type="project" value="GO_Central"/>
</dbReference>
<evidence type="ECO:0000256" key="4">
    <source>
        <dbReference type="ARBA" id="ARBA00022737"/>
    </source>
</evidence>
<feature type="domain" description="Ig-like" evidence="13">
    <location>
        <begin position="132"/>
        <end position="239"/>
    </location>
</feature>
<proteinExistence type="predicted"/>
<dbReference type="InterPro" id="IPR036179">
    <property type="entry name" value="Ig-like_dom_sf"/>
</dbReference>
<feature type="transmembrane region" description="Helical" evidence="11">
    <location>
        <begin position="403"/>
        <end position="422"/>
    </location>
</feature>
<dbReference type="GeneTree" id="ENSGT00510000049549"/>
<dbReference type="CTD" id="8174"/>
<dbReference type="SUPFAM" id="SSF48726">
    <property type="entry name" value="Immunoglobulin"/>
    <property type="match status" value="3"/>
</dbReference>
<dbReference type="PANTHER" id="PTHR14162">
    <property type="entry name" value="MUCOSAL ADDRESSIN CELL ADHESION MOLECULE-1"/>
    <property type="match status" value="1"/>
</dbReference>
<feature type="domain" description="Ig-like" evidence="13">
    <location>
        <begin position="308"/>
        <end position="387"/>
    </location>
</feature>
<dbReference type="GO" id="GO:0016020">
    <property type="term" value="C:membrane"/>
    <property type="evidence" value="ECO:0007669"/>
    <property type="project" value="UniProtKB-SubCell"/>
</dbReference>
<dbReference type="Proteomes" id="UP000002280">
    <property type="component" value="Chromosome 3"/>
</dbReference>
<evidence type="ECO:0000256" key="5">
    <source>
        <dbReference type="ARBA" id="ARBA00022889"/>
    </source>
</evidence>
<dbReference type="InterPro" id="IPR003599">
    <property type="entry name" value="Ig_sub"/>
</dbReference>
<dbReference type="FunCoup" id="F7BUG9">
    <property type="interactions" value="207"/>
</dbReference>
<keyword evidence="9" id="KW-0325">Glycoprotein</keyword>
<reference evidence="14" key="2">
    <citation type="submission" date="2025-08" db="UniProtKB">
        <authorList>
            <consortium name="Ensembl"/>
        </authorList>
    </citation>
    <scope>IDENTIFICATION</scope>
</reference>
<dbReference type="CDD" id="cd00096">
    <property type="entry name" value="Ig"/>
    <property type="match status" value="1"/>
</dbReference>
<feature type="domain" description="Ig-like" evidence="13">
    <location>
        <begin position="38"/>
        <end position="125"/>
    </location>
</feature>
<evidence type="ECO:0000256" key="3">
    <source>
        <dbReference type="ARBA" id="ARBA00022729"/>
    </source>
</evidence>
<evidence type="ECO:0000256" key="12">
    <source>
        <dbReference type="SAM" id="SignalP"/>
    </source>
</evidence>
<evidence type="ECO:0000256" key="7">
    <source>
        <dbReference type="ARBA" id="ARBA00023136"/>
    </source>
</evidence>
<keyword evidence="7 11" id="KW-0472">Membrane</keyword>
<dbReference type="SMART" id="SM00409">
    <property type="entry name" value="IG"/>
    <property type="match status" value="2"/>
</dbReference>
<dbReference type="eggNOG" id="ENOG502SR0W">
    <property type="taxonomic scope" value="Eukaryota"/>
</dbReference>
<accession>F7BUG9</accession>
<keyword evidence="8" id="KW-1015">Disulfide bond</keyword>
<evidence type="ECO:0000256" key="8">
    <source>
        <dbReference type="ARBA" id="ARBA00023157"/>
    </source>
</evidence>
<evidence type="ECO:0000313" key="15">
    <source>
        <dbReference type="Proteomes" id="UP000002280"/>
    </source>
</evidence>
<feature type="chain" id="PRO_5023815458" evidence="12">
    <location>
        <begin position="37"/>
        <end position="438"/>
    </location>
</feature>
<keyword evidence="6 11" id="KW-1133">Transmembrane helix</keyword>
<keyword evidence="3 12" id="KW-0732">Signal</keyword>
<sequence>MNEAALPFPLYLLFLFRRELFLFFLLVLLQGQSSWAAPRDGENPVQVEPKWPVVPAGGSIQLRCSVACPGNEATVQWKGLDTSLGHVFSEPGLSVLTIPEATLSMAGTKVCISTCQGQTYQDRVELLVYAFPDKLEVSPSTLVLGQAATLVCSAREVSPYDSRLTFAWYQGDEKLGELELLYEDLKPEQEAETGEDLEVFQVTKHWALPAELVTLGPELRCQVEMKLEHQVLSHSRGIAVMARMTSPEPSTPLATKTPTGLLLPSSEAPVVQDYTSTLPDTTASSLTLGHGSSLSPTSKSSTGYLCLPKISWSQTSGIHGGHLVLTCKTACEPGASVSWSQAPGSLADYQRQEAGAQATLIIMHPGPQNRGLYQCQQEPGGQTARISLDRNIVPDVDKWGNSAALWTGGCMLGLILMAFVSYRLRRWLRTKACASLQT</sequence>
<dbReference type="OrthoDB" id="9907246at2759"/>
<name>F7BUG9_MONDO</name>
<reference evidence="14 15" key="1">
    <citation type="journal article" date="2007" name="Nature">
        <title>Genome of the marsupial Monodelphis domestica reveals innovation in non-coding sequences.</title>
        <authorList>
            <person name="Mikkelsen T.S."/>
            <person name="Wakefield M.J."/>
            <person name="Aken B."/>
            <person name="Amemiya C.T."/>
            <person name="Chang J.L."/>
            <person name="Duke S."/>
            <person name="Garber M."/>
            <person name="Gentles A.J."/>
            <person name="Goodstadt L."/>
            <person name="Heger A."/>
            <person name="Jurka J."/>
            <person name="Kamal M."/>
            <person name="Mauceli E."/>
            <person name="Searle S.M."/>
            <person name="Sharpe T."/>
            <person name="Baker M.L."/>
            <person name="Batzer M.A."/>
            <person name="Benos P.V."/>
            <person name="Belov K."/>
            <person name="Clamp M."/>
            <person name="Cook A."/>
            <person name="Cuff J."/>
            <person name="Das R."/>
            <person name="Davidow L."/>
            <person name="Deakin J.E."/>
            <person name="Fazzari M.J."/>
            <person name="Glass J.L."/>
            <person name="Grabherr M."/>
            <person name="Greally J.M."/>
            <person name="Gu W."/>
            <person name="Hore T.A."/>
            <person name="Huttley G.A."/>
            <person name="Kleber M."/>
            <person name="Jirtle R.L."/>
            <person name="Koina E."/>
            <person name="Lee J.T."/>
            <person name="Mahony S."/>
            <person name="Marra M.A."/>
            <person name="Miller R.D."/>
            <person name="Nicholls R.D."/>
            <person name="Oda M."/>
            <person name="Papenfuss A.T."/>
            <person name="Parra Z.E."/>
            <person name="Pollock D.D."/>
            <person name="Ray D.A."/>
            <person name="Schein J.E."/>
            <person name="Speed T.P."/>
            <person name="Thompson K."/>
            <person name="VandeBerg J.L."/>
            <person name="Wade C.M."/>
            <person name="Walker J.A."/>
            <person name="Waters P.D."/>
            <person name="Webber C."/>
            <person name="Weidman J.R."/>
            <person name="Xie X."/>
            <person name="Zody M.C."/>
            <person name="Baldwin J."/>
            <person name="Abdouelleil A."/>
            <person name="Abdulkadir J."/>
            <person name="Abebe A."/>
            <person name="Abera B."/>
            <person name="Abreu J."/>
            <person name="Acer S.C."/>
            <person name="Aftuck L."/>
            <person name="Alexander A."/>
            <person name="An P."/>
            <person name="Anderson E."/>
            <person name="Anderson S."/>
            <person name="Arachi H."/>
            <person name="Azer M."/>
            <person name="Bachantsang P."/>
            <person name="Barry A."/>
            <person name="Bayul T."/>
            <person name="Berlin A."/>
            <person name="Bessette D."/>
            <person name="Bloom T."/>
            <person name="Bloom T."/>
            <person name="Boguslavskiy L."/>
            <person name="Bonnet C."/>
            <person name="Boukhgalter B."/>
            <person name="Bourzgui I."/>
            <person name="Brown A."/>
            <person name="Cahill P."/>
            <person name="Channer S."/>
            <person name="Cheshatsang Y."/>
            <person name="Chuda L."/>
            <person name="Citroen M."/>
            <person name="Collymore A."/>
            <person name="Cooke P."/>
            <person name="Costello M."/>
            <person name="D'Aco K."/>
            <person name="Daza R."/>
            <person name="De Haan G."/>
            <person name="DeGray S."/>
            <person name="DeMaso C."/>
            <person name="Dhargay N."/>
            <person name="Dooley K."/>
            <person name="Dooley E."/>
            <person name="Doricent M."/>
            <person name="Dorje P."/>
            <person name="Dorjee K."/>
            <person name="Dupes A."/>
            <person name="Elong R."/>
            <person name="Falk J."/>
            <person name="Farina A."/>
            <person name="Faro S."/>
            <person name="Ferguson D."/>
            <person name="Fisher S."/>
            <person name="Foley C.D."/>
            <person name="Franke A."/>
            <person name="Friedrich D."/>
            <person name="Gadbois L."/>
            <person name="Gearin G."/>
            <person name="Gearin C.R."/>
            <person name="Giannoukos G."/>
            <person name="Goode T."/>
            <person name="Graham J."/>
            <person name="Grandbois E."/>
            <person name="Grewal S."/>
            <person name="Gyaltsen K."/>
            <person name="Hafez N."/>
            <person name="Hagos B."/>
            <person name="Hall J."/>
            <person name="Henson C."/>
            <person name="Hollinger A."/>
            <person name="Honan T."/>
            <person name="Huard M.D."/>
            <person name="Hughes L."/>
            <person name="Hurhula B."/>
            <person name="Husby M.E."/>
            <person name="Kamat A."/>
            <person name="Kanga B."/>
            <person name="Kashin S."/>
            <person name="Khazanovich D."/>
            <person name="Kisner P."/>
            <person name="Lance K."/>
            <person name="Lara M."/>
            <person name="Lee W."/>
            <person name="Lennon N."/>
            <person name="Letendre F."/>
            <person name="LeVine R."/>
            <person name="Lipovsky A."/>
            <person name="Liu X."/>
            <person name="Liu J."/>
            <person name="Liu S."/>
            <person name="Lokyitsang T."/>
            <person name="Lokyitsang Y."/>
            <person name="Lubonja R."/>
            <person name="Lui A."/>
            <person name="MacDonald P."/>
            <person name="Magnisalis V."/>
            <person name="Maru K."/>
            <person name="Matthews C."/>
            <person name="McCusker W."/>
            <person name="McDonough S."/>
            <person name="Mehta T."/>
            <person name="Meldrim J."/>
            <person name="Meneus L."/>
            <person name="Mihai O."/>
            <person name="Mihalev A."/>
            <person name="Mihova T."/>
            <person name="Mittelman R."/>
            <person name="Mlenga V."/>
            <person name="Montmayeur A."/>
            <person name="Mulrain L."/>
            <person name="Navidi A."/>
            <person name="Naylor J."/>
            <person name="Negash T."/>
            <person name="Nguyen T."/>
            <person name="Nguyen N."/>
            <person name="Nicol R."/>
            <person name="Norbu C."/>
            <person name="Norbu N."/>
            <person name="Novod N."/>
            <person name="O'Neill B."/>
            <person name="Osman S."/>
            <person name="Markiewicz E."/>
            <person name="Oyono O.L."/>
            <person name="Patti C."/>
            <person name="Phunkhang P."/>
            <person name="Pierre F."/>
            <person name="Priest M."/>
            <person name="Raghuraman S."/>
            <person name="Rege F."/>
            <person name="Reyes R."/>
            <person name="Rise C."/>
            <person name="Rogov P."/>
            <person name="Ross K."/>
            <person name="Ryan E."/>
            <person name="Settipalli S."/>
            <person name="Shea T."/>
            <person name="Sherpa N."/>
            <person name="Shi L."/>
            <person name="Shih D."/>
            <person name="Sparrow T."/>
            <person name="Spaulding J."/>
            <person name="Stalker J."/>
            <person name="Stange-Thomann N."/>
            <person name="Stavropoulos S."/>
            <person name="Stone C."/>
            <person name="Strader C."/>
            <person name="Tesfaye S."/>
            <person name="Thomson T."/>
            <person name="Thoulutsang Y."/>
            <person name="Thoulutsang D."/>
            <person name="Topham K."/>
            <person name="Topping I."/>
            <person name="Tsamla T."/>
            <person name="Vassiliev H."/>
            <person name="Vo A."/>
            <person name="Wangchuk T."/>
            <person name="Wangdi T."/>
            <person name="Weiand M."/>
            <person name="Wilkinson J."/>
            <person name="Wilson A."/>
            <person name="Yadav S."/>
            <person name="Young G."/>
            <person name="Yu Q."/>
            <person name="Zembek L."/>
            <person name="Zhong D."/>
            <person name="Zimmer A."/>
            <person name="Zwirko Z."/>
            <person name="Jaffe D.B."/>
            <person name="Alvarez P."/>
            <person name="Brockman W."/>
            <person name="Butler J."/>
            <person name="Chin C."/>
            <person name="Gnerre S."/>
            <person name="MacCallum I."/>
            <person name="Graves J.A."/>
            <person name="Ponting C.P."/>
            <person name="Breen M."/>
            <person name="Samollow P.B."/>
            <person name="Lander E.S."/>
            <person name="Lindblad-Toh K."/>
        </authorList>
    </citation>
    <scope>NUCLEOTIDE SEQUENCE [LARGE SCALE GENOMIC DNA]</scope>
</reference>
<dbReference type="GO" id="GO:0007229">
    <property type="term" value="P:integrin-mediated signaling pathway"/>
    <property type="evidence" value="ECO:0000318"/>
    <property type="project" value="GO_Central"/>
</dbReference>
<dbReference type="Pfam" id="PF09085">
    <property type="entry name" value="Adhes-Ig_like"/>
    <property type="match status" value="1"/>
</dbReference>
<dbReference type="HOGENOM" id="CLU_056743_0_0_1"/>
<dbReference type="Bgee" id="ENSMODG00000006567">
    <property type="expression patterns" value="Expressed in forelimb bud and 7 other cell types or tissues"/>
</dbReference>
<dbReference type="Gene3D" id="2.60.40.10">
    <property type="entry name" value="Immunoglobulins"/>
    <property type="match status" value="3"/>
</dbReference>
<keyword evidence="4" id="KW-0677">Repeat</keyword>
<dbReference type="PANTHER" id="PTHR14162:SF1">
    <property type="entry name" value="MUCOSAL ADDRESSIN CELL ADHESION MOLECULE 1"/>
    <property type="match status" value="1"/>
</dbReference>
<evidence type="ECO:0000256" key="6">
    <source>
        <dbReference type="ARBA" id="ARBA00022989"/>
    </source>
</evidence>
<dbReference type="STRING" id="13616.ENSMODP00000008146"/>